<evidence type="ECO:0000313" key="8">
    <source>
        <dbReference type="EMBL" id="KGT77347.1"/>
    </source>
</evidence>
<evidence type="ECO:0000256" key="2">
    <source>
        <dbReference type="ARBA" id="ARBA00011245"/>
    </source>
</evidence>
<dbReference type="Proteomes" id="UP000030377">
    <property type="component" value="Unassembled WGS sequence"/>
</dbReference>
<dbReference type="NCBIfam" id="NF002938">
    <property type="entry name" value="PRK03592.1"/>
    <property type="match status" value="1"/>
</dbReference>
<evidence type="ECO:0000256" key="6">
    <source>
        <dbReference type="HAMAP-Rule" id="MF_01231"/>
    </source>
</evidence>
<comment type="similarity">
    <text evidence="1 6">Belongs to the haloalkane dehalogenase family. Type 2 subfamily.</text>
</comment>
<dbReference type="InterPro" id="IPR029058">
    <property type="entry name" value="AB_hydrolase_fold"/>
</dbReference>
<dbReference type="InterPro" id="IPR000639">
    <property type="entry name" value="Epox_hydrolase-like"/>
</dbReference>
<dbReference type="InterPro" id="IPR023594">
    <property type="entry name" value="Haloalkane_dehalogenase_2"/>
</dbReference>
<sequence length="310" mass="34107">MSKPTEIEILKTSVLGSTMAYREAGDHDAPAALFLHGNPTSSHIWRNILPLVSPVAHCIAPDLVGFGQSGKPDIGYRFVDHVRYLDAFIEQRGIKSAYLVAQDWGTALAFHLAARRPDFVRGLAFMEFIRPMPTWRDFHHTEVAEEQDHAEAARAAFRKFRTPGEGEAMILEANMFIERVLPGGIVRKLGEDEMAPYRAPFPTPESRRPVLAFPRELPIAGEPADVYETLQSAHAALAASSYPKLLFSGTPGALVAPEFAERFAASLEHCALVRLGPGLHFLQEDHPEAIGRSVAGWIAGIEAVRQQRAA</sequence>
<evidence type="ECO:0000256" key="3">
    <source>
        <dbReference type="ARBA" id="ARBA00012065"/>
    </source>
</evidence>
<dbReference type="GO" id="GO:0018786">
    <property type="term" value="F:haloalkane dehalogenase activity"/>
    <property type="evidence" value="ECO:0007669"/>
    <property type="project" value="UniProtKB-UniRule"/>
</dbReference>
<feature type="domain" description="AB hydrolase-1" evidence="7">
    <location>
        <begin position="33"/>
        <end position="138"/>
    </location>
</feature>
<dbReference type="EMBL" id="JRPN01000018">
    <property type="protein sequence ID" value="KGT77347.1"/>
    <property type="molecule type" value="Genomic_DNA"/>
</dbReference>
<dbReference type="SUPFAM" id="SSF53474">
    <property type="entry name" value="alpha/beta-Hydrolases"/>
    <property type="match status" value="1"/>
</dbReference>
<evidence type="ECO:0000313" key="9">
    <source>
        <dbReference type="Proteomes" id="UP000030377"/>
    </source>
</evidence>
<dbReference type="RefSeq" id="WP_041956957.1">
    <property type="nucleotide sequence ID" value="NZ_JAOQNC010000001.1"/>
</dbReference>
<evidence type="ECO:0000256" key="5">
    <source>
        <dbReference type="ARBA" id="ARBA00040785"/>
    </source>
</evidence>
<dbReference type="PANTHER" id="PTHR43798:SF24">
    <property type="entry name" value="CIS-3-ALKYL-4-ALKYLOXETAN-2-ONE DECARBOXYLASE"/>
    <property type="match status" value="1"/>
</dbReference>
<feature type="active site" description="Proton acceptor" evidence="6">
    <location>
        <position position="280"/>
    </location>
</feature>
<dbReference type="STRING" id="375.BKD09_RS05475"/>
<organism evidence="8 9">
    <name type="scientific">Bradyrhizobium japonicum</name>
    <dbReference type="NCBI Taxonomy" id="375"/>
    <lineage>
        <taxon>Bacteria</taxon>
        <taxon>Pseudomonadati</taxon>
        <taxon>Pseudomonadota</taxon>
        <taxon>Alphaproteobacteria</taxon>
        <taxon>Hyphomicrobiales</taxon>
        <taxon>Nitrobacteraceae</taxon>
        <taxon>Bradyrhizobium</taxon>
    </lineage>
</organism>
<dbReference type="Pfam" id="PF00561">
    <property type="entry name" value="Abhydrolase_1"/>
    <property type="match status" value="1"/>
</dbReference>
<dbReference type="PRINTS" id="PR00412">
    <property type="entry name" value="EPOXHYDRLASE"/>
</dbReference>
<dbReference type="AlphaFoldDB" id="A0A0A3XSB4"/>
<dbReference type="InterPro" id="IPR000073">
    <property type="entry name" value="AB_hydrolase_1"/>
</dbReference>
<comment type="catalytic activity">
    <reaction evidence="6">
        <text>1-haloalkane + H2O = a halide anion + a primary alcohol + H(+)</text>
        <dbReference type="Rhea" id="RHEA:19081"/>
        <dbReference type="ChEBI" id="CHEBI:15377"/>
        <dbReference type="ChEBI" id="CHEBI:15378"/>
        <dbReference type="ChEBI" id="CHEBI:15734"/>
        <dbReference type="ChEBI" id="CHEBI:16042"/>
        <dbReference type="ChEBI" id="CHEBI:18060"/>
        <dbReference type="EC" id="3.8.1.5"/>
    </reaction>
</comment>
<comment type="subunit">
    <text evidence="2 6">Monomer.</text>
</comment>
<keyword evidence="4 6" id="KW-0378">Hydrolase</keyword>
<dbReference type="HAMAP" id="MF_01231">
    <property type="entry name" value="Haloalk_dehal_type2"/>
    <property type="match status" value="1"/>
</dbReference>
<dbReference type="Gene3D" id="3.40.50.1820">
    <property type="entry name" value="alpha/beta hydrolase"/>
    <property type="match status" value="1"/>
</dbReference>
<feature type="active site" description="Nucleophile" evidence="6">
    <location>
        <position position="103"/>
    </location>
</feature>
<name>A0A0A3XSB4_BRAJP</name>
<dbReference type="PANTHER" id="PTHR43798">
    <property type="entry name" value="MONOACYLGLYCEROL LIPASE"/>
    <property type="match status" value="1"/>
</dbReference>
<comment type="function">
    <text evidence="6">Catalyzes hydrolytic cleavage of carbon-halogen bonds in halogenated aliphatic compounds, leading to the formation of the corresponding primary alcohols, halide ions and protons.</text>
</comment>
<accession>A0A0A3XSB4</accession>
<proteinExistence type="inferred from homology"/>
<protein>
    <recommendedName>
        <fullName evidence="5 6">Haloalkane dehalogenase</fullName>
        <ecNumber evidence="3 6">3.8.1.5</ecNumber>
    </recommendedName>
</protein>
<evidence type="ECO:0000256" key="1">
    <source>
        <dbReference type="ARBA" id="ARBA00007213"/>
    </source>
</evidence>
<comment type="caution">
    <text evidence="8">The sequence shown here is derived from an EMBL/GenBank/DDBJ whole genome shotgun (WGS) entry which is preliminary data.</text>
</comment>
<reference evidence="8 9" key="1">
    <citation type="submission" date="2014-09" db="EMBL/GenBank/DDBJ databases">
        <title>Draft genome of Bradyrhizobium japonicum Is-34.</title>
        <authorList>
            <person name="Tsurumaru H."/>
            <person name="Yamakawa T."/>
            <person name="Hashimoto S."/>
            <person name="Okizaki K."/>
            <person name="Kanesaki Y."/>
            <person name="Yoshikawa H."/>
            <person name="Yajima S."/>
        </authorList>
    </citation>
    <scope>NUCLEOTIDE SEQUENCE [LARGE SCALE GENOMIC DNA]</scope>
    <source>
        <strain evidence="8 9">Is-34</strain>
    </source>
</reference>
<evidence type="ECO:0000256" key="4">
    <source>
        <dbReference type="ARBA" id="ARBA00022801"/>
    </source>
</evidence>
<dbReference type="InterPro" id="IPR050266">
    <property type="entry name" value="AB_hydrolase_sf"/>
</dbReference>
<evidence type="ECO:0000259" key="7">
    <source>
        <dbReference type="Pfam" id="PF00561"/>
    </source>
</evidence>
<dbReference type="GO" id="GO:0016020">
    <property type="term" value="C:membrane"/>
    <property type="evidence" value="ECO:0007669"/>
    <property type="project" value="TreeGrafter"/>
</dbReference>
<gene>
    <name evidence="6" type="primary">dhaA</name>
    <name evidence="8" type="ORF">MA20_22435</name>
</gene>
<dbReference type="EC" id="3.8.1.5" evidence="3 6"/>
<feature type="active site" description="Proton donor" evidence="6">
    <location>
        <position position="127"/>
    </location>
</feature>